<name>A0ABV4Q4Y9_9ACTN</name>
<dbReference type="SUPFAM" id="SSF53474">
    <property type="entry name" value="alpha/beta-Hydrolases"/>
    <property type="match status" value="1"/>
</dbReference>
<evidence type="ECO:0008006" key="3">
    <source>
        <dbReference type="Google" id="ProtNLM"/>
    </source>
</evidence>
<proteinExistence type="predicted"/>
<dbReference type="RefSeq" id="WP_371947453.1">
    <property type="nucleotide sequence ID" value="NZ_JAXCEI010000002.1"/>
</dbReference>
<dbReference type="Proteomes" id="UP001569963">
    <property type="component" value="Unassembled WGS sequence"/>
</dbReference>
<protein>
    <recommendedName>
        <fullName evidence="3">Alpha/beta hydrolase</fullName>
    </recommendedName>
</protein>
<dbReference type="EMBL" id="JAXCEI010000002">
    <property type="protein sequence ID" value="MFA1538108.1"/>
    <property type="molecule type" value="Genomic_DNA"/>
</dbReference>
<dbReference type="Gene3D" id="3.40.50.1820">
    <property type="entry name" value="alpha/beta hydrolase"/>
    <property type="match status" value="1"/>
</dbReference>
<dbReference type="InterPro" id="IPR029058">
    <property type="entry name" value="AB_hydrolase_fold"/>
</dbReference>
<keyword evidence="2" id="KW-1185">Reference proteome</keyword>
<comment type="caution">
    <text evidence="1">The sequence shown here is derived from an EMBL/GenBank/DDBJ whole genome shotgun (WGS) entry which is preliminary data.</text>
</comment>
<sequence length="254" mass="27322">MTPETVRLLRAGPKSPGLLAVDSGLGMAEASFPDLSEMIDADCAIWETVPSRYEPDDWLAELDDEPLVVLGYCSSASLACAVAARLSEHRRVVLFDPVKVDAAELWFMAGRFLAPFAEDLPRDELDRIRALVRGAVRALESDLAALADALKELYIPAVLSACAAARLPDEVAAEFTARFAEQLRFMLTAAEAPLTISPPHPTVVLSRDGAVPGFPADRTIRLTVPRAELLSSPAAAAIVTSVVSSCVRTRKARR</sequence>
<accession>A0ABV4Q4Y9</accession>
<evidence type="ECO:0000313" key="1">
    <source>
        <dbReference type="EMBL" id="MFA1538108.1"/>
    </source>
</evidence>
<evidence type="ECO:0000313" key="2">
    <source>
        <dbReference type="Proteomes" id="UP001569963"/>
    </source>
</evidence>
<gene>
    <name evidence="1" type="ORF">SM611_04130</name>
</gene>
<reference evidence="1 2" key="1">
    <citation type="submission" date="2023-11" db="EMBL/GenBank/DDBJ databases">
        <title>Actinomadura monticuli sp. nov., isolated from volcanic ash.</title>
        <authorList>
            <person name="Lee S.D."/>
            <person name="Yang H."/>
            <person name="Kim I.S."/>
        </authorList>
    </citation>
    <scope>NUCLEOTIDE SEQUENCE [LARGE SCALE GENOMIC DNA]</scope>
    <source>
        <strain evidence="1 2">DLS-62</strain>
    </source>
</reference>
<organism evidence="1 2">
    <name type="scientific">Actinomadura monticuli</name>
    <dbReference type="NCBI Taxonomy" id="3097367"/>
    <lineage>
        <taxon>Bacteria</taxon>
        <taxon>Bacillati</taxon>
        <taxon>Actinomycetota</taxon>
        <taxon>Actinomycetes</taxon>
        <taxon>Streptosporangiales</taxon>
        <taxon>Thermomonosporaceae</taxon>
        <taxon>Actinomadura</taxon>
    </lineage>
</organism>